<evidence type="ECO:0000256" key="6">
    <source>
        <dbReference type="ARBA" id="ARBA00023319"/>
    </source>
</evidence>
<feature type="region of interest" description="Disordered" evidence="7">
    <location>
        <begin position="2359"/>
        <end position="2415"/>
    </location>
</feature>
<evidence type="ECO:0000256" key="4">
    <source>
        <dbReference type="ARBA" id="ARBA00022737"/>
    </source>
</evidence>
<feature type="compositionally biased region" description="Basic residues" evidence="7">
    <location>
        <begin position="2266"/>
        <end position="2277"/>
    </location>
</feature>
<evidence type="ECO:0000256" key="7">
    <source>
        <dbReference type="SAM" id="MobiDB-lite"/>
    </source>
</evidence>
<evidence type="ECO:0000313" key="9">
    <source>
        <dbReference type="EMBL" id="KAK7027933.1"/>
    </source>
</evidence>
<feature type="region of interest" description="Disordered" evidence="7">
    <location>
        <begin position="454"/>
        <end position="514"/>
    </location>
</feature>
<feature type="compositionally biased region" description="Acidic residues" evidence="7">
    <location>
        <begin position="1517"/>
        <end position="1526"/>
    </location>
</feature>
<evidence type="ECO:0000256" key="2">
    <source>
        <dbReference type="ARBA" id="ARBA00006692"/>
    </source>
</evidence>
<keyword evidence="3" id="KW-0963">Cytoplasm</keyword>
<feature type="region of interest" description="Disordered" evidence="7">
    <location>
        <begin position="536"/>
        <end position="570"/>
    </location>
</feature>
<feature type="compositionally biased region" description="Basic and acidic residues" evidence="7">
    <location>
        <begin position="1021"/>
        <end position="1045"/>
    </location>
</feature>
<feature type="region of interest" description="Disordered" evidence="7">
    <location>
        <begin position="1506"/>
        <end position="1526"/>
    </location>
</feature>
<dbReference type="SMART" id="SM00409">
    <property type="entry name" value="IG"/>
    <property type="match status" value="2"/>
</dbReference>
<dbReference type="CDD" id="cd00096">
    <property type="entry name" value="Ig"/>
    <property type="match status" value="1"/>
</dbReference>
<feature type="region of interest" description="Disordered" evidence="7">
    <location>
        <begin position="1190"/>
        <end position="1250"/>
    </location>
</feature>
<feature type="region of interest" description="Disordered" evidence="7">
    <location>
        <begin position="2051"/>
        <end position="2082"/>
    </location>
</feature>
<feature type="region of interest" description="Disordered" evidence="7">
    <location>
        <begin position="36"/>
        <end position="59"/>
    </location>
</feature>
<feature type="compositionally biased region" description="Low complexity" evidence="7">
    <location>
        <begin position="994"/>
        <end position="1004"/>
    </location>
</feature>
<dbReference type="InterPro" id="IPR013098">
    <property type="entry name" value="Ig_I-set"/>
</dbReference>
<reference evidence="9 10" key="1">
    <citation type="submission" date="2023-11" db="EMBL/GenBank/DDBJ databases">
        <title>Halocaridina rubra genome assembly.</title>
        <authorList>
            <person name="Smith C."/>
        </authorList>
    </citation>
    <scope>NUCLEOTIDE SEQUENCE [LARGE SCALE GENOMIC DNA]</scope>
    <source>
        <strain evidence="9">EP-1</strain>
        <tissue evidence="9">Whole</tissue>
    </source>
</reference>
<feature type="region of interest" description="Disordered" evidence="7">
    <location>
        <begin position="1282"/>
        <end position="1477"/>
    </location>
</feature>
<feature type="region of interest" description="Disordered" evidence="7">
    <location>
        <begin position="994"/>
        <end position="1109"/>
    </location>
</feature>
<sequence length="2415" mass="265062">MFRKETHTTSSSMSSMMQQTTIMESSHMTKVVTSDGVTDEKKHTMSTSASSQVKKATGEPTVEVFGSHMQEVKQETGASAVISDKVSFVKKEGDRITHQIEQDSSSSFATVMPQPKKLVAGKKKLAPARFIVPLQGVIANDGDRVVLECTIDGHPEPTVTWTRNGGPVSEDAQIESRLNKAMLILPNVSQSQSGHYTCIIKNDAGMAQCTCDVIIKKTQFPPVISKRLHPAVVSVGERLHMEIDVTGTPPPEVLWMKDGIPLSPSEHINMRSEGTRHLLVIQQVALSDSGRYSAVASNPAGRAESLADVRVTQPVMQPPSESHTIIFTDTLDETKSISDTIEEGYTKTVKRAIEEVTVEATSPPSPAKILKPQPKPVPLPLPMPPNYQPQSPEPTEEEEEEVRRPPGKLKTVWPPLPSEEDEYMMKCDPGLEITSKNVSSIISSFSATAGETDIVNTRPPKALPKSRPKSVPIHQRTESDIHLQPEPEPEYGYILPEEHDKPVPEPMVISESSPVDVKAKSPEYFLAPEPLELSLERESSPEYVLAPEPEPEIEKYKPEKIKDEDSPQQSSFINLVKQEYRKAMINVTEPSKILSPIPEIVPEIMHKNSTESDSDIYYSPEPKVYPLEVARTPSPEPPKILTMEPPTVPTPEPLKVPTPEPHKPTKVVTPELSIFPSPETPKLSCEEFPAKPISEPVIVPTIEPQRIPSPQPLSISSKPPQIISEVKLISQDIIPVVPTEPGDTESKIKREIKSEAISSESTFFESKKSVSTSSFSTFETKVYTSGISSSPVEPSTVDTVDTKPEATFLDPYISQVPSQVEADQSVFSQPEPVTYTEDISPPFLYEAKDNDTYVEEPPVMESSVESEESLKPFSSEELATEQSILESSIEAPTEESLQVEFAESMKTGDVLGTGMSLEPSSSIVEAEPGLYSQIDADLLDFQESTSGKPLLVSENNSQYTTYSSDQSSYAAMSTQMETTFVTSADVKTKIFSQPMEQPQPQNEPLRQEPQIFQPMAPMTDLPERTNVEEIIKPPRAPERDEGREQKKPKKKRESVIQLAKRLEETIIPMSPDEVPGGIRMFPSPKQPSTPIRESPTTVHDNAASQATPTNEEEIFAGFKAERFPDLEPFPFVVKERPRTERPRSMPPPLPRKFVPGSFTDSEYESDMETDQRLNIQPLKFEASVEYKPEPLIPTQEPESFKVPKPRPVSFTQEFEPPKIITKPRPLSVGRDPLPPYAFGNPPLFEGGMRPDVLKKEDEPVKEVPKSVTPKKKSKLVEKFLSSTGQTVEETPKPLPQKTKKKEVLEPPKAVPIESKQKDVPLKDYISHVTSSQDDLPRAVKPQAMQVPVNPEKPKDIPVVEKSSPKPMVDIDTRGLITPSKLAKVWPPPESDTGEFTKQSYSKSSYSESKTMTSSSYQKMESKITEEYSQSTSEVHRGFATSQTRVQPKPEPIPTFEWQSAPSHVSSSQEKQKPKTEPVLIPEVIPAIKPDTVQIVKPEPVPVDVPELVPVAEPEPMPVDEPEPMPVDEPEPVPVVEPISMTVVQPELVSVVDEAITPLMNTSQPDSSPIIISDSPQAYIQEPATCKIPASSPYNVPMPSPVLIPEPACISLEHVPPEREQIFLESPKTIPVQEPIPETSIERHPGIVEEIKATQLCKEQITSKDSDVSQSVLTSPTPGFRSVRAPTPKRGQTPGKSAPAPPPPFDMVPLVLEAQPPKSIPQVQPEPVDEPIPLSKAEPVVKSLAKPKPVIKTQPKVTPEVIRVAEEKPPPLGIAKKTEKKPEGGFVPKKVPTGGKMLPVWPPKLQEEPSKPLVSVKVRSQSLERPPVTEAPSLPVRPHEAPPAVYWSSNVTLQEKKKPWPQPASQSNAISSSLYQTTTKTQSEKMQQMSQHRSESLLTTQVKIEPSVPKPASLPVLQEKSQTSNVPDLTIPPIFASAPSAKTNVAVYPPIHKVPVIEPKKETVIKSPTPLKEGTVISTIIPLPPLEPFPFEVKADRGKQPRGRAPSVPKRFIPGSFTESEYESDYESAPSPVSRLYLSDSEALYKPLNMRLRRGRSRQPRNPSPPPPSALGPPQPFDNTLSRATSLFPDDRIHPQRQVMSRSATSQSKNIIQTVKLVASQITPEIKSTESATIRPVQPQIPVAAPATIPKAIPTAVNIPSSVSTKLTSSSQLSSNIQQAYIKSDEPIEQNLESYIVENTEVREKGVKNIRKKFESSGPAPVPQGVHIIAPTAATLASPSNIAITSKNIPVPVDSDGCEDSSATGSLKKKPASPKSRKKTENTQITALEQEESGYVADTEGTLPRKHTKTTQSSSTSSSFSKSESFMSASFSKSENKSFSSTEFGNIPSSSTSFPMGSAFPLGGGMAPNGGIFSSTSFPMPTPPASSIGQTSQYTSSFKSTESKSSQVKKLWSFPR</sequence>
<feature type="compositionally biased region" description="Basic and acidic residues" evidence="7">
    <location>
        <begin position="475"/>
        <end position="485"/>
    </location>
</feature>
<feature type="compositionally biased region" description="Basic and acidic residues" evidence="7">
    <location>
        <begin position="1133"/>
        <end position="1143"/>
    </location>
</feature>
<comment type="subcellular location">
    <subcellularLocation>
        <location evidence="1">Cytoplasm</location>
        <location evidence="1">Myofibril</location>
        <location evidence="1">Sarcomere</location>
        <location evidence="1">A band</location>
    </subcellularLocation>
</comment>
<evidence type="ECO:0000256" key="5">
    <source>
        <dbReference type="ARBA" id="ARBA00023157"/>
    </source>
</evidence>
<dbReference type="SUPFAM" id="SSF48726">
    <property type="entry name" value="Immunoglobulin"/>
    <property type="match status" value="2"/>
</dbReference>
<dbReference type="Proteomes" id="UP001381693">
    <property type="component" value="Unassembled WGS sequence"/>
</dbReference>
<keyword evidence="4" id="KW-0677">Repeat</keyword>
<comment type="similarity">
    <text evidence="2">Belongs to the protein kinase superfamily. CAMK Ser/Thr protein kinase family.</text>
</comment>
<feature type="compositionally biased region" description="Polar residues" evidence="7">
    <location>
        <begin position="1667"/>
        <end position="1676"/>
    </location>
</feature>
<feature type="compositionally biased region" description="Polar residues" evidence="7">
    <location>
        <begin position="1862"/>
        <end position="1895"/>
    </location>
</feature>
<feature type="compositionally biased region" description="Low complexity" evidence="7">
    <location>
        <begin position="2309"/>
        <end position="2322"/>
    </location>
</feature>
<dbReference type="Pfam" id="PF07679">
    <property type="entry name" value="I-set"/>
    <property type="match status" value="2"/>
</dbReference>
<gene>
    <name evidence="9" type="ORF">SK128_020283</name>
</gene>
<comment type="caution">
    <text evidence="9">The sequence shown here is derived from an EMBL/GenBank/DDBJ whole genome shotgun (WGS) entry which is preliminary data.</text>
</comment>
<feature type="compositionally biased region" description="Polar residues" evidence="7">
    <location>
        <begin position="45"/>
        <end position="54"/>
    </location>
</feature>
<feature type="compositionally biased region" description="Pro residues" evidence="7">
    <location>
        <begin position="373"/>
        <end position="387"/>
    </location>
</feature>
<feature type="region of interest" description="Disordered" evidence="7">
    <location>
        <begin position="1660"/>
        <end position="1708"/>
    </location>
</feature>
<feature type="region of interest" description="Disordered" evidence="7">
    <location>
        <begin position="1760"/>
        <end position="1841"/>
    </location>
</feature>
<keyword evidence="10" id="KW-1185">Reference proteome</keyword>
<evidence type="ECO:0000256" key="1">
    <source>
        <dbReference type="ARBA" id="ARBA00004161"/>
    </source>
</evidence>
<dbReference type="InterPro" id="IPR003599">
    <property type="entry name" value="Ig_sub"/>
</dbReference>
<evidence type="ECO:0000313" key="10">
    <source>
        <dbReference type="Proteomes" id="UP001381693"/>
    </source>
</evidence>
<feature type="region of interest" description="Disordered" evidence="7">
    <location>
        <begin position="856"/>
        <end position="882"/>
    </location>
</feature>
<proteinExistence type="inferred from homology"/>
<feature type="region of interest" description="Disordered" evidence="7">
    <location>
        <begin position="820"/>
        <end position="840"/>
    </location>
</feature>
<feature type="compositionally biased region" description="Basic and acidic residues" evidence="7">
    <location>
        <begin position="552"/>
        <end position="565"/>
    </location>
</feature>
<keyword evidence="5" id="KW-1015">Disulfide bond</keyword>
<evidence type="ECO:0000259" key="8">
    <source>
        <dbReference type="PROSITE" id="PS50835"/>
    </source>
</evidence>
<dbReference type="Gene3D" id="2.60.40.10">
    <property type="entry name" value="Immunoglobulins"/>
    <property type="match status" value="2"/>
</dbReference>
<feature type="region of interest" description="Disordered" evidence="7">
    <location>
        <begin position="2246"/>
        <end position="2322"/>
    </location>
</feature>
<feature type="region of interest" description="Disordered" evidence="7">
    <location>
        <begin position="1854"/>
        <end position="1895"/>
    </location>
</feature>
<dbReference type="PROSITE" id="PS50835">
    <property type="entry name" value="IG_LIKE"/>
    <property type="match status" value="2"/>
</dbReference>
<feature type="compositionally biased region" description="Pro residues" evidence="7">
    <location>
        <begin position="646"/>
        <end position="659"/>
    </location>
</feature>
<feature type="region of interest" description="Disordered" evidence="7">
    <location>
        <begin position="1131"/>
        <end position="1173"/>
    </location>
</feature>
<dbReference type="GO" id="GO:0004672">
    <property type="term" value="F:protein kinase activity"/>
    <property type="evidence" value="ECO:0007669"/>
    <property type="project" value="TreeGrafter"/>
</dbReference>
<feature type="region of interest" description="Disordered" evidence="7">
    <location>
        <begin position="358"/>
        <end position="416"/>
    </location>
</feature>
<dbReference type="SMART" id="SM00408">
    <property type="entry name" value="IGc2"/>
    <property type="match status" value="2"/>
</dbReference>
<protein>
    <recommendedName>
        <fullName evidence="8">Ig-like domain-containing protein</fullName>
    </recommendedName>
</protein>
<feature type="region of interest" description="Disordered" evidence="7">
    <location>
        <begin position="628"/>
        <end position="683"/>
    </location>
</feature>
<feature type="compositionally biased region" description="Polar residues" evidence="7">
    <location>
        <begin position="1086"/>
        <end position="1109"/>
    </location>
</feature>
<name>A0AAN8ZTS9_HALRR</name>
<accession>A0AAN8ZTS9</accession>
<feature type="region of interest" description="Disordered" evidence="7">
    <location>
        <begin position="1908"/>
        <end position="1930"/>
    </location>
</feature>
<dbReference type="PANTHER" id="PTHR47633">
    <property type="entry name" value="IMMUNOGLOBULIN"/>
    <property type="match status" value="1"/>
</dbReference>
<dbReference type="EMBL" id="JAXCGZ010022670">
    <property type="protein sequence ID" value="KAK7027933.1"/>
    <property type="molecule type" value="Genomic_DNA"/>
</dbReference>
<feature type="compositionally biased region" description="Basic and acidic residues" evidence="7">
    <location>
        <begin position="1314"/>
        <end position="1325"/>
    </location>
</feature>
<feature type="compositionally biased region" description="Pro residues" evidence="7">
    <location>
        <begin position="2061"/>
        <end position="2075"/>
    </location>
</feature>
<dbReference type="FunFam" id="2.60.40.10:FF:000345">
    <property type="entry name" value="Muscle M-line assembly protein unc-89"/>
    <property type="match status" value="1"/>
</dbReference>
<dbReference type="FunFam" id="2.60.40.10:FF:000107">
    <property type="entry name" value="Myosin, light chain kinase a"/>
    <property type="match status" value="1"/>
</dbReference>
<feature type="domain" description="Ig-like" evidence="8">
    <location>
        <begin position="127"/>
        <end position="214"/>
    </location>
</feature>
<feature type="domain" description="Ig-like" evidence="8">
    <location>
        <begin position="221"/>
        <end position="312"/>
    </location>
</feature>
<dbReference type="InterPro" id="IPR003598">
    <property type="entry name" value="Ig_sub2"/>
</dbReference>
<feature type="compositionally biased region" description="Low complexity" evidence="7">
    <location>
        <begin position="2394"/>
        <end position="2405"/>
    </location>
</feature>
<dbReference type="InterPro" id="IPR007110">
    <property type="entry name" value="Ig-like_dom"/>
</dbReference>
<feature type="compositionally biased region" description="Low complexity" evidence="7">
    <location>
        <begin position="1396"/>
        <end position="1416"/>
    </location>
</feature>
<organism evidence="9 10">
    <name type="scientific">Halocaridina rubra</name>
    <name type="common">Hawaiian red shrimp</name>
    <dbReference type="NCBI Taxonomy" id="373956"/>
    <lineage>
        <taxon>Eukaryota</taxon>
        <taxon>Metazoa</taxon>
        <taxon>Ecdysozoa</taxon>
        <taxon>Arthropoda</taxon>
        <taxon>Crustacea</taxon>
        <taxon>Multicrustacea</taxon>
        <taxon>Malacostraca</taxon>
        <taxon>Eumalacostraca</taxon>
        <taxon>Eucarida</taxon>
        <taxon>Decapoda</taxon>
        <taxon>Pleocyemata</taxon>
        <taxon>Caridea</taxon>
        <taxon>Atyoidea</taxon>
        <taxon>Atyidae</taxon>
        <taxon>Halocaridina</taxon>
    </lineage>
</organism>
<dbReference type="GO" id="GO:0031672">
    <property type="term" value="C:A band"/>
    <property type="evidence" value="ECO:0007669"/>
    <property type="project" value="UniProtKB-SubCell"/>
</dbReference>
<dbReference type="InterPro" id="IPR036179">
    <property type="entry name" value="Ig-like_dom_sf"/>
</dbReference>
<dbReference type="PANTHER" id="PTHR47633:SF8">
    <property type="entry name" value="SPEG NEIGHBOR PROTEIN"/>
    <property type="match status" value="1"/>
</dbReference>
<evidence type="ECO:0000256" key="3">
    <source>
        <dbReference type="ARBA" id="ARBA00022490"/>
    </source>
</evidence>
<dbReference type="InterPro" id="IPR013783">
    <property type="entry name" value="Ig-like_fold"/>
</dbReference>
<feature type="compositionally biased region" description="Polar residues" evidence="7">
    <location>
        <begin position="1456"/>
        <end position="1468"/>
    </location>
</feature>
<keyword evidence="6" id="KW-0393">Immunoglobulin domain</keyword>